<evidence type="ECO:0000256" key="5">
    <source>
        <dbReference type="ARBA" id="ARBA00022723"/>
    </source>
</evidence>
<evidence type="ECO:0000256" key="6">
    <source>
        <dbReference type="ARBA" id="ARBA00022763"/>
    </source>
</evidence>
<dbReference type="EMBL" id="CP011494">
    <property type="protein sequence ID" value="AKO54188.1"/>
    <property type="molecule type" value="Genomic_DNA"/>
</dbReference>
<reference evidence="18 19" key="1">
    <citation type="submission" date="2015-05" db="EMBL/GenBank/DDBJ databases">
        <title>Complete genome of Marinobacter psychrophilus strain 20041T isolated from sea-ice of the Canadian Basin.</title>
        <authorList>
            <person name="Song L."/>
            <person name="Ren L."/>
            <person name="Yu Y."/>
            <person name="Wang X."/>
        </authorList>
    </citation>
    <scope>NUCLEOTIDE SEQUENCE [LARGE SCALE GENOMIC DNA]</scope>
    <source>
        <strain evidence="18 19">20041</strain>
    </source>
</reference>
<dbReference type="CDD" id="cd03425">
    <property type="entry name" value="NUDIX_MutT_NudA_like"/>
    <property type="match status" value="1"/>
</dbReference>
<dbReference type="GO" id="GO:0006260">
    <property type="term" value="P:DNA replication"/>
    <property type="evidence" value="ECO:0007669"/>
    <property type="project" value="UniProtKB-KW"/>
</dbReference>
<dbReference type="PROSITE" id="PS00893">
    <property type="entry name" value="NUDIX_BOX"/>
    <property type="match status" value="1"/>
</dbReference>
<dbReference type="SUPFAM" id="SSF51391">
    <property type="entry name" value="Thiamin phosphate synthase"/>
    <property type="match status" value="1"/>
</dbReference>
<name>A0A0H4I8W2_9GAMM</name>
<protein>
    <recommendedName>
        <fullName evidence="13">8-oxo-dGTP diphosphatase</fullName>
        <ecNumber evidence="12">3.6.1.55</ecNumber>
    </recommendedName>
    <alternativeName>
        <fullName evidence="16">7,8-dihydro-8-oxoguanine-triphosphatase</fullName>
    </alternativeName>
    <alternativeName>
        <fullName evidence="15">Mutator protein MutT</fullName>
    </alternativeName>
    <alternativeName>
        <fullName evidence="14">dGTP pyrophosphohydrolase</fullName>
    </alternativeName>
</protein>
<keyword evidence="3" id="KW-0515">Mutator protein</keyword>
<comment type="cofactor">
    <cofactor evidence="1">
        <name>Mg(2+)</name>
        <dbReference type="ChEBI" id="CHEBI:18420"/>
    </cofactor>
</comment>
<dbReference type="EC" id="3.6.1.55" evidence="12"/>
<evidence type="ECO:0000256" key="12">
    <source>
        <dbReference type="ARBA" id="ARBA00038905"/>
    </source>
</evidence>
<dbReference type="Gene3D" id="3.90.79.10">
    <property type="entry name" value="Nucleoside Triphosphate Pyrophosphohydrolase"/>
    <property type="match status" value="1"/>
</dbReference>
<keyword evidence="19" id="KW-1185">Reference proteome</keyword>
<dbReference type="InterPro" id="IPR029119">
    <property type="entry name" value="MutY_C"/>
</dbReference>
<dbReference type="PANTHER" id="PTHR47707">
    <property type="entry name" value="8-OXO-DGTP DIPHOSPHATASE"/>
    <property type="match status" value="1"/>
</dbReference>
<comment type="catalytic activity">
    <reaction evidence="11">
        <text>8-oxo-GTP + H2O = 8-oxo-GMP + diphosphate + H(+)</text>
        <dbReference type="Rhea" id="RHEA:67616"/>
        <dbReference type="ChEBI" id="CHEBI:15377"/>
        <dbReference type="ChEBI" id="CHEBI:15378"/>
        <dbReference type="ChEBI" id="CHEBI:33019"/>
        <dbReference type="ChEBI" id="CHEBI:143553"/>
        <dbReference type="ChEBI" id="CHEBI:145694"/>
    </reaction>
</comment>
<keyword evidence="9" id="KW-0234">DNA repair</keyword>
<evidence type="ECO:0000313" key="19">
    <source>
        <dbReference type="Proteomes" id="UP000036406"/>
    </source>
</evidence>
<sequence>MSKRLSAIAPEKVPEKASGVLREVHVAVGVIIRDGRVLIARRLEHTHQGGLLEFPGGKVEPGETVQQALVREIAEETGLKLIESALQPVIGVRHDYGDKRVFLDVWSTDIAAGEAHGREGQPIQWLLPRDLRDADFPAANRPIIRALQLPSQLALTGRDVADDECGLKRLQIALQVSQPPLIVLRAPALAEQAIAYNRLAQGALALCQSNSSELMLHGVPELMDRHPQAAGVHLPWRHASQCQQRPVAECYKLGVSCHNAEQLAHAAAIRADYAILGHVLATSSHPNEVPLGWNAFSQLVSAARLPVYGIGGLSPADLPQARQCGAQGIAGIGFWWA</sequence>
<dbReference type="SUPFAM" id="SSF55811">
    <property type="entry name" value="Nudix"/>
    <property type="match status" value="1"/>
</dbReference>
<dbReference type="Pfam" id="PF14815">
    <property type="entry name" value="NUDIX_4"/>
    <property type="match status" value="1"/>
</dbReference>
<dbReference type="GO" id="GO:0044716">
    <property type="term" value="F:8-oxo-GDP phosphatase activity"/>
    <property type="evidence" value="ECO:0007669"/>
    <property type="project" value="TreeGrafter"/>
</dbReference>
<dbReference type="PRINTS" id="PR00502">
    <property type="entry name" value="NUDIXFAMILY"/>
</dbReference>
<dbReference type="Gene3D" id="3.20.20.70">
    <property type="entry name" value="Aldolase class I"/>
    <property type="match status" value="1"/>
</dbReference>
<dbReference type="InterPro" id="IPR022998">
    <property type="entry name" value="ThiamineP_synth_TenI"/>
</dbReference>
<keyword evidence="6" id="KW-0227">DNA damage</keyword>
<comment type="similarity">
    <text evidence="2">Belongs to the Nudix hydrolase family.</text>
</comment>
<comment type="catalytic activity">
    <reaction evidence="10">
        <text>8-oxo-dGTP + H2O = 8-oxo-dGMP + diphosphate + H(+)</text>
        <dbReference type="Rhea" id="RHEA:31575"/>
        <dbReference type="ChEBI" id="CHEBI:15377"/>
        <dbReference type="ChEBI" id="CHEBI:15378"/>
        <dbReference type="ChEBI" id="CHEBI:33019"/>
        <dbReference type="ChEBI" id="CHEBI:63224"/>
        <dbReference type="ChEBI" id="CHEBI:77896"/>
        <dbReference type="EC" id="3.6.1.55"/>
    </reaction>
</comment>
<evidence type="ECO:0000256" key="16">
    <source>
        <dbReference type="ARBA" id="ARBA00042798"/>
    </source>
</evidence>
<dbReference type="KEGG" id="mpq:ABA45_04110"/>
<dbReference type="PROSITE" id="PS51462">
    <property type="entry name" value="NUDIX"/>
    <property type="match status" value="1"/>
</dbReference>
<keyword evidence="5" id="KW-0479">Metal-binding</keyword>
<evidence type="ECO:0000256" key="13">
    <source>
        <dbReference type="ARBA" id="ARBA00040794"/>
    </source>
</evidence>
<dbReference type="AlphaFoldDB" id="A0A0H4I8W2"/>
<dbReference type="Pfam" id="PF02581">
    <property type="entry name" value="TMP-TENI"/>
    <property type="match status" value="1"/>
</dbReference>
<dbReference type="InterPro" id="IPR020476">
    <property type="entry name" value="Nudix_hydrolase"/>
</dbReference>
<dbReference type="GO" id="GO:0046872">
    <property type="term" value="F:metal ion binding"/>
    <property type="evidence" value="ECO:0007669"/>
    <property type="project" value="UniProtKB-KW"/>
</dbReference>
<dbReference type="GO" id="GO:0006281">
    <property type="term" value="P:DNA repair"/>
    <property type="evidence" value="ECO:0007669"/>
    <property type="project" value="UniProtKB-KW"/>
</dbReference>
<evidence type="ECO:0000256" key="10">
    <source>
        <dbReference type="ARBA" id="ARBA00035861"/>
    </source>
</evidence>
<evidence type="ECO:0000256" key="8">
    <source>
        <dbReference type="ARBA" id="ARBA00022842"/>
    </source>
</evidence>
<dbReference type="InterPro" id="IPR013785">
    <property type="entry name" value="Aldolase_TIM"/>
</dbReference>
<keyword evidence="4" id="KW-0235">DNA replication</keyword>
<organism evidence="18 19">
    <name type="scientific">Marinobacter psychrophilus</name>
    <dbReference type="NCBI Taxonomy" id="330734"/>
    <lineage>
        <taxon>Bacteria</taxon>
        <taxon>Pseudomonadati</taxon>
        <taxon>Pseudomonadota</taxon>
        <taxon>Gammaproteobacteria</taxon>
        <taxon>Pseudomonadales</taxon>
        <taxon>Marinobacteraceae</taxon>
        <taxon>Marinobacter</taxon>
    </lineage>
</organism>
<dbReference type="InterPro" id="IPR047127">
    <property type="entry name" value="MutT-like"/>
</dbReference>
<evidence type="ECO:0000256" key="14">
    <source>
        <dbReference type="ARBA" id="ARBA00041592"/>
    </source>
</evidence>
<evidence type="ECO:0000313" key="18">
    <source>
        <dbReference type="EMBL" id="AKO54188.1"/>
    </source>
</evidence>
<dbReference type="GO" id="GO:0009228">
    <property type="term" value="P:thiamine biosynthetic process"/>
    <property type="evidence" value="ECO:0007669"/>
    <property type="project" value="UniProtKB-KW"/>
</dbReference>
<dbReference type="Proteomes" id="UP000036406">
    <property type="component" value="Chromosome"/>
</dbReference>
<accession>A0A0H4I8W2</accession>
<dbReference type="PATRIC" id="fig|330734.3.peg.880"/>
<proteinExistence type="inferred from homology"/>
<evidence type="ECO:0000259" key="17">
    <source>
        <dbReference type="PROSITE" id="PS51462"/>
    </source>
</evidence>
<evidence type="ECO:0000256" key="2">
    <source>
        <dbReference type="ARBA" id="ARBA00005582"/>
    </source>
</evidence>
<dbReference type="InterPro" id="IPR000086">
    <property type="entry name" value="NUDIX_hydrolase_dom"/>
</dbReference>
<keyword evidence="8" id="KW-0460">Magnesium</keyword>
<evidence type="ECO:0000256" key="1">
    <source>
        <dbReference type="ARBA" id="ARBA00001946"/>
    </source>
</evidence>
<gene>
    <name evidence="18" type="ORF">ABA45_04110</name>
</gene>
<evidence type="ECO:0000256" key="7">
    <source>
        <dbReference type="ARBA" id="ARBA00022801"/>
    </source>
</evidence>
<dbReference type="CDD" id="cd00564">
    <property type="entry name" value="TMP_TenI"/>
    <property type="match status" value="1"/>
</dbReference>
<evidence type="ECO:0000256" key="4">
    <source>
        <dbReference type="ARBA" id="ARBA00022705"/>
    </source>
</evidence>
<evidence type="ECO:0000256" key="3">
    <source>
        <dbReference type="ARBA" id="ARBA00022457"/>
    </source>
</evidence>
<evidence type="ECO:0000256" key="15">
    <source>
        <dbReference type="ARBA" id="ARBA00041979"/>
    </source>
</evidence>
<dbReference type="GO" id="GO:0044715">
    <property type="term" value="F:8-oxo-dGDP phosphatase activity"/>
    <property type="evidence" value="ECO:0007669"/>
    <property type="project" value="TreeGrafter"/>
</dbReference>
<dbReference type="STRING" id="330734.ABA45_04110"/>
<evidence type="ECO:0000256" key="9">
    <source>
        <dbReference type="ARBA" id="ARBA00023204"/>
    </source>
</evidence>
<feature type="domain" description="Nudix hydrolase" evidence="17">
    <location>
        <begin position="21"/>
        <end position="151"/>
    </location>
</feature>
<evidence type="ECO:0000256" key="11">
    <source>
        <dbReference type="ARBA" id="ARBA00036904"/>
    </source>
</evidence>
<dbReference type="InterPro" id="IPR020084">
    <property type="entry name" value="NUDIX_hydrolase_CS"/>
</dbReference>
<dbReference type="NCBIfam" id="NF006530">
    <property type="entry name" value="PRK08999.1"/>
    <property type="match status" value="1"/>
</dbReference>
<dbReference type="PANTHER" id="PTHR47707:SF1">
    <property type="entry name" value="NUDIX HYDROLASE FAMILY PROTEIN"/>
    <property type="match status" value="1"/>
</dbReference>
<dbReference type="GO" id="GO:0035539">
    <property type="term" value="F:8-oxo-7,8-dihydrodeoxyguanosine triphosphate pyrophosphatase activity"/>
    <property type="evidence" value="ECO:0007669"/>
    <property type="project" value="UniProtKB-EC"/>
</dbReference>
<dbReference type="GO" id="GO:0008413">
    <property type="term" value="F:8-oxo-7,8-dihydroguanosine triphosphate pyrophosphatase activity"/>
    <property type="evidence" value="ECO:0007669"/>
    <property type="project" value="TreeGrafter"/>
</dbReference>
<dbReference type="RefSeq" id="WP_048388659.1">
    <property type="nucleotide sequence ID" value="NZ_CP011494.1"/>
</dbReference>
<keyword evidence="7" id="KW-0378">Hydrolase</keyword>
<dbReference type="InterPro" id="IPR036206">
    <property type="entry name" value="ThiamineP_synth_sf"/>
</dbReference>
<dbReference type="InterPro" id="IPR015797">
    <property type="entry name" value="NUDIX_hydrolase-like_dom_sf"/>
</dbReference>